<reference evidence="4 5" key="1">
    <citation type="submission" date="2020-03" db="EMBL/GenBank/DDBJ databases">
        <title>Alteromonas ponticola sp. nov., isolated from seawater.</title>
        <authorList>
            <person name="Yoon J.-H."/>
            <person name="Kim Y.-O."/>
        </authorList>
    </citation>
    <scope>NUCLEOTIDE SEQUENCE [LARGE SCALE GENOMIC DNA]</scope>
    <source>
        <strain evidence="4 5">MYP5</strain>
    </source>
</reference>
<comment type="caution">
    <text evidence="4">The sequence shown here is derived from an EMBL/GenBank/DDBJ whole genome shotgun (WGS) entry which is preliminary data.</text>
</comment>
<dbReference type="Gene3D" id="1.10.10.10">
    <property type="entry name" value="Winged helix-like DNA-binding domain superfamily/Winged helix DNA-binding domain"/>
    <property type="match status" value="1"/>
</dbReference>
<organism evidence="4 5">
    <name type="scientific">Alteromonas ponticola</name>
    <dbReference type="NCBI Taxonomy" id="2720613"/>
    <lineage>
        <taxon>Bacteria</taxon>
        <taxon>Pseudomonadati</taxon>
        <taxon>Pseudomonadota</taxon>
        <taxon>Gammaproteobacteria</taxon>
        <taxon>Alteromonadales</taxon>
        <taxon>Alteromonadaceae</taxon>
        <taxon>Alteromonas/Salinimonas group</taxon>
        <taxon>Alteromonas</taxon>
    </lineage>
</organism>
<proteinExistence type="inferred from homology"/>
<dbReference type="Pfam" id="PF17783">
    <property type="entry name" value="WHD_CvfB"/>
    <property type="match status" value="1"/>
</dbReference>
<dbReference type="InterPro" id="IPR014464">
    <property type="entry name" value="CvfB_fam"/>
</dbReference>
<evidence type="ECO:0000313" key="5">
    <source>
        <dbReference type="Proteomes" id="UP000709336"/>
    </source>
</evidence>
<gene>
    <name evidence="4" type="ORF">HCJ96_01250</name>
</gene>
<dbReference type="PIRSF" id="PIRSF012524">
    <property type="entry name" value="YitL_S1"/>
    <property type="match status" value="1"/>
</dbReference>
<name>A0ABX1QZ73_9ALTE</name>
<evidence type="ECO:0008006" key="6">
    <source>
        <dbReference type="Google" id="ProtNLM"/>
    </source>
</evidence>
<comment type="similarity">
    <text evidence="1">Belongs to the CvfB family.</text>
</comment>
<dbReference type="InterPro" id="IPR039566">
    <property type="entry name" value="CvfB_S1_st"/>
</dbReference>
<dbReference type="InterPro" id="IPR040764">
    <property type="entry name" value="CvfB_WH"/>
</dbReference>
<feature type="domain" description="Conserved virulence factor B first S1" evidence="2">
    <location>
        <begin position="5"/>
        <end position="63"/>
    </location>
</feature>
<feature type="domain" description="Conserved virulence factor B-like winged helix" evidence="3">
    <location>
        <begin position="220"/>
        <end position="277"/>
    </location>
</feature>
<dbReference type="PANTHER" id="PTHR37296:SF1">
    <property type="entry name" value="CONSERVED VIRULENCE FACTOR B"/>
    <property type="match status" value="1"/>
</dbReference>
<dbReference type="PANTHER" id="PTHR37296">
    <property type="entry name" value="CONSERVED VIRULENCE FACTOR B"/>
    <property type="match status" value="1"/>
</dbReference>
<accession>A0ABX1QZ73</accession>
<dbReference type="Gene3D" id="2.40.50.140">
    <property type="entry name" value="Nucleic acid-binding proteins"/>
    <property type="match status" value="2"/>
</dbReference>
<dbReference type="InterPro" id="IPR036388">
    <property type="entry name" value="WH-like_DNA-bd_sf"/>
</dbReference>
<keyword evidence="5" id="KW-1185">Reference proteome</keyword>
<protein>
    <recommendedName>
        <fullName evidence="6">GntR family transcriptional regulator</fullName>
    </recommendedName>
</protein>
<evidence type="ECO:0000259" key="3">
    <source>
        <dbReference type="Pfam" id="PF17783"/>
    </source>
</evidence>
<dbReference type="EMBL" id="JAATNW010000001">
    <property type="protein sequence ID" value="NMH58651.1"/>
    <property type="molecule type" value="Genomic_DNA"/>
</dbReference>
<sequence>MINTGKMNRLTVIAELPFGFHLSTPDEAERLVTLMLDDAPDNIKKGDEIEVFVGTDEHGELVAFPEPPAVMIDETAVLTAVSVTDFGAFFDWGLDKDLLVKTRQQEFPVHQGMRCLVHVYLDEQTGRLMGATRLHPFYQEQNHYLHEGDEVDCQVYAKTQLGYKVLINKNCLGLIFQSDAFKPLKIGDQTKGFIKTVREDGKIDVALQPKLHMGRATLEQQIIDDLEAHGGFSTITDKSPAEDIYKRFNVSKGAYKKALGSLYKQRRITINPDMIKLNQETAKK</sequence>
<evidence type="ECO:0000313" key="4">
    <source>
        <dbReference type="EMBL" id="NMH58651.1"/>
    </source>
</evidence>
<dbReference type="InterPro" id="IPR012340">
    <property type="entry name" value="NA-bd_OB-fold"/>
</dbReference>
<dbReference type="Pfam" id="PF13509">
    <property type="entry name" value="S1_2"/>
    <property type="match status" value="1"/>
</dbReference>
<dbReference type="Proteomes" id="UP000709336">
    <property type="component" value="Unassembled WGS sequence"/>
</dbReference>
<evidence type="ECO:0000259" key="2">
    <source>
        <dbReference type="Pfam" id="PF13509"/>
    </source>
</evidence>
<evidence type="ECO:0000256" key="1">
    <source>
        <dbReference type="PIRNR" id="PIRNR012524"/>
    </source>
</evidence>